<dbReference type="PANTHER" id="PTHR33295:SF18">
    <property type="entry name" value="AAA+ ATPASE DOMAIN-CONTAINING PROTEIN"/>
    <property type="match status" value="1"/>
</dbReference>
<dbReference type="InterPro" id="IPR025420">
    <property type="entry name" value="DUF4143"/>
</dbReference>
<dbReference type="Pfam" id="PF13635">
    <property type="entry name" value="DUF4143"/>
    <property type="match status" value="1"/>
</dbReference>
<name>A0A127B9Y3_9EURY</name>
<proteinExistence type="predicted"/>
<accession>A0A127B9Y3</accession>
<dbReference type="PATRIC" id="fig|1609559.3.peg.1334"/>
<dbReference type="Pfam" id="PF13173">
    <property type="entry name" value="AAA_14"/>
    <property type="match status" value="1"/>
</dbReference>
<dbReference type="RefSeq" id="WP_068322445.1">
    <property type="nucleotide sequence ID" value="NZ_CP010835.1"/>
</dbReference>
<evidence type="ECO:0000259" key="2">
    <source>
        <dbReference type="Pfam" id="PF13635"/>
    </source>
</evidence>
<reference evidence="3 4" key="2">
    <citation type="journal article" date="2016" name="Int. J. Syst. Evol. Microbiol.">
        <title>Pyrococcus kukulkanii sp. nov., a hyperthermophilic, piezophilic archaeon isolated from a deep-sea hydrothermal vent.</title>
        <authorList>
            <person name="Callac N."/>
            <person name="Oger P."/>
            <person name="Lesongeur F."/>
            <person name="Rattray J.E."/>
            <person name="Vannier P."/>
            <person name="Michoud G."/>
            <person name="Beauverger M."/>
            <person name="Gayet N."/>
            <person name="Rouxel O."/>
            <person name="Jebbar M."/>
            <person name="Godfroy A."/>
        </authorList>
    </citation>
    <scope>NUCLEOTIDE SEQUENCE [LARGE SCALE GENOMIC DNA]</scope>
    <source>
        <strain evidence="3 4">NCB100</strain>
    </source>
</reference>
<feature type="domain" description="AAA" evidence="1">
    <location>
        <begin position="46"/>
        <end position="178"/>
    </location>
</feature>
<evidence type="ECO:0000313" key="3">
    <source>
        <dbReference type="EMBL" id="AMM54143.1"/>
    </source>
</evidence>
<protein>
    <submittedName>
        <fullName evidence="3">ATPase AAA</fullName>
    </submittedName>
</protein>
<dbReference type="PANTHER" id="PTHR33295">
    <property type="entry name" value="ATPASE"/>
    <property type="match status" value="1"/>
</dbReference>
<dbReference type="SUPFAM" id="SSF52540">
    <property type="entry name" value="P-loop containing nucleoside triphosphate hydrolases"/>
    <property type="match status" value="1"/>
</dbReference>
<dbReference type="InterPro" id="IPR041682">
    <property type="entry name" value="AAA_14"/>
</dbReference>
<dbReference type="OrthoDB" id="371918at2157"/>
<evidence type="ECO:0000259" key="1">
    <source>
        <dbReference type="Pfam" id="PF13173"/>
    </source>
</evidence>
<dbReference type="AlphaFoldDB" id="A0A127B9Y3"/>
<dbReference type="EMBL" id="CP010835">
    <property type="protein sequence ID" value="AMM54143.1"/>
    <property type="molecule type" value="Genomic_DNA"/>
</dbReference>
<organism evidence="3 4">
    <name type="scientific">Pyrococcus kukulkanii</name>
    <dbReference type="NCBI Taxonomy" id="1609559"/>
    <lineage>
        <taxon>Archaea</taxon>
        <taxon>Methanobacteriati</taxon>
        <taxon>Methanobacteriota</taxon>
        <taxon>Thermococci</taxon>
        <taxon>Thermococcales</taxon>
        <taxon>Thermococcaceae</taxon>
        <taxon>Pyrococcus</taxon>
    </lineage>
</organism>
<dbReference type="InterPro" id="IPR027417">
    <property type="entry name" value="P-loop_NTPase"/>
</dbReference>
<evidence type="ECO:0000313" key="4">
    <source>
        <dbReference type="Proteomes" id="UP000070587"/>
    </source>
</evidence>
<dbReference type="KEGG" id="pyc:TQ32_06370"/>
<dbReference type="STRING" id="1609559.TQ32_06370"/>
<dbReference type="GeneID" id="28491443"/>
<dbReference type="Proteomes" id="UP000070587">
    <property type="component" value="Chromosome"/>
</dbReference>
<feature type="domain" description="DUF4143" evidence="2">
    <location>
        <begin position="236"/>
        <end position="362"/>
    </location>
</feature>
<gene>
    <name evidence="3" type="ORF">TQ32_06370</name>
</gene>
<reference evidence="4" key="1">
    <citation type="submission" date="2015-02" db="EMBL/GenBank/DDBJ databases">
        <title>Pyrococcus kukulkanii sp. nov., a novel hyperthermophilic archaeon isolated from a deep-sea hydrothermal vent at the Guaymas Basin.</title>
        <authorList>
            <person name="Oger P.M."/>
            <person name="Callac N."/>
            <person name="Jebbar M."/>
            <person name="Godfroy A."/>
        </authorList>
    </citation>
    <scope>NUCLEOTIDE SEQUENCE [LARGE SCALE GENOMIC DNA]</scope>
    <source>
        <strain evidence="4">NCB100</strain>
    </source>
</reference>
<sequence>MIGLLEDQNPWWIHEEDPELKEFKKLRYRITPKWIEEISLQPFSLNFILGPRRVGKTLGMKLLIKNILENSKNPYSVFYFDCSILENYKELVEIMEAYFKIRRRKGVRSSYIFLDEVTLLPDWWRGVKYLIDRKKFIEDVLTITGSITLARERIIGAFGGRMGRGRIIEVTPLSFREYYHLFSQEFARSKASEIFENYLETGGYLAYLNGMLTTKDVILTIKSDILTLGKSTSIARNVIGAIIDVAPDPVSFRKLAERSGVSVPTVREYIEVFEALHILLQIPFRDEGGRIIERKDRKFIIRDPLIARALAEWAGREIGKDVLYEWIVQEHLYRKFGEVFYFRTDRYEIDAAAKGIKIEVKARRIKRKYPRDVMVISGEEIPEFLYNLT</sequence>